<sequence length="86" mass="10112">MAIFKKSIIIFLFFTFFNYCFSQDVIELNDSNFESLTQLSTGNTTENKILFILSFWLDILNTFYTANVLNYVADNDNIVYFNYKNG</sequence>
<feature type="chain" id="PRO_5001536499" evidence="1">
    <location>
        <begin position="23"/>
        <end position="86"/>
    </location>
</feature>
<evidence type="ECO:0000256" key="1">
    <source>
        <dbReference type="SAM" id="SignalP"/>
    </source>
</evidence>
<gene>
    <name evidence="2" type="ORF">PFTANZ_04735</name>
</gene>
<reference evidence="2 3" key="1">
    <citation type="submission" date="2013-02" db="EMBL/GenBank/DDBJ databases">
        <title>The Genome Annotation of Plasmodium falciparum Tanzania (2000708).</title>
        <authorList>
            <consortium name="The Broad Institute Genome Sequencing Platform"/>
            <consortium name="The Broad Institute Genome Sequencing Center for Infectious Disease"/>
            <person name="Neafsey D."/>
            <person name="Hoffman S."/>
            <person name="Volkman S."/>
            <person name="Rosenthal P."/>
            <person name="Walker B."/>
            <person name="Young S.K."/>
            <person name="Zeng Q."/>
            <person name="Gargeya S."/>
            <person name="Fitzgerald M."/>
            <person name="Haas B."/>
            <person name="Abouelleil A."/>
            <person name="Allen A.W."/>
            <person name="Alvarado L."/>
            <person name="Arachchi H.M."/>
            <person name="Berlin A.M."/>
            <person name="Chapman S.B."/>
            <person name="Gainer-Dewar J."/>
            <person name="Goldberg J."/>
            <person name="Griggs A."/>
            <person name="Gujja S."/>
            <person name="Hansen M."/>
            <person name="Howarth C."/>
            <person name="Imamovic A."/>
            <person name="Ireland A."/>
            <person name="Larimer J."/>
            <person name="McCowan C."/>
            <person name="Murphy C."/>
            <person name="Pearson M."/>
            <person name="Poon T.W."/>
            <person name="Priest M."/>
            <person name="Roberts A."/>
            <person name="Saif S."/>
            <person name="Shea T."/>
            <person name="Sisk P."/>
            <person name="Sykes S."/>
            <person name="Wortman J."/>
            <person name="Nusbaum C."/>
            <person name="Birren B."/>
        </authorList>
    </citation>
    <scope>NUCLEOTIDE SEQUENCE [LARGE SCALE GENOMIC DNA]</scope>
    <source>
        <strain evidence="3">Tanzania (2000708)</strain>
    </source>
</reference>
<proteinExistence type="predicted"/>
<keyword evidence="1" id="KW-0732">Signal</keyword>
<organism evidence="2 3">
    <name type="scientific">Plasmodium falciparum Tanzania</name>
    <name type="common">2000708</name>
    <dbReference type="NCBI Taxonomy" id="1036725"/>
    <lineage>
        <taxon>Eukaryota</taxon>
        <taxon>Sar</taxon>
        <taxon>Alveolata</taxon>
        <taxon>Apicomplexa</taxon>
        <taxon>Aconoidasida</taxon>
        <taxon>Haemosporida</taxon>
        <taxon>Plasmodiidae</taxon>
        <taxon>Plasmodium</taxon>
        <taxon>Plasmodium (Laverania)</taxon>
    </lineage>
</organism>
<name>A0A024W1H0_PLAFA</name>
<evidence type="ECO:0000313" key="3">
    <source>
        <dbReference type="Proteomes" id="UP000030708"/>
    </source>
</evidence>
<evidence type="ECO:0000313" key="2">
    <source>
        <dbReference type="EMBL" id="ETW34537.1"/>
    </source>
</evidence>
<protein>
    <submittedName>
        <fullName evidence="2">Uncharacterized protein</fullName>
    </submittedName>
</protein>
<dbReference type="AlphaFoldDB" id="A0A024W1H0"/>
<dbReference type="EMBL" id="KI926517">
    <property type="protein sequence ID" value="ETW34537.1"/>
    <property type="molecule type" value="Genomic_DNA"/>
</dbReference>
<feature type="signal peptide" evidence="1">
    <location>
        <begin position="1"/>
        <end position="22"/>
    </location>
</feature>
<dbReference type="Proteomes" id="UP000030708">
    <property type="component" value="Unassembled WGS sequence"/>
</dbReference>
<reference evidence="2 3" key="2">
    <citation type="submission" date="2013-02" db="EMBL/GenBank/DDBJ databases">
        <title>The Genome Sequence of Plasmodium falciparum Tanzania (2000708).</title>
        <authorList>
            <consortium name="The Broad Institute Genome Sequencing Platform"/>
            <consortium name="The Broad Institute Genome Sequencing Center for Infectious Disease"/>
            <person name="Neafsey D."/>
            <person name="Cheeseman I."/>
            <person name="Volkman S."/>
            <person name="Adams J."/>
            <person name="Walker B."/>
            <person name="Young S.K."/>
            <person name="Zeng Q."/>
            <person name="Gargeya S."/>
            <person name="Fitzgerald M."/>
            <person name="Haas B."/>
            <person name="Abouelleil A."/>
            <person name="Alvarado L."/>
            <person name="Arachchi H.M."/>
            <person name="Berlin A.M."/>
            <person name="Chapman S.B."/>
            <person name="Dewar J."/>
            <person name="Goldberg J."/>
            <person name="Griggs A."/>
            <person name="Gujja S."/>
            <person name="Hansen M."/>
            <person name="Howarth C."/>
            <person name="Imamovic A."/>
            <person name="Larimer J."/>
            <person name="McCowan C."/>
            <person name="Murphy C."/>
            <person name="Neiman D."/>
            <person name="Pearson M."/>
            <person name="Priest M."/>
            <person name="Roberts A."/>
            <person name="Saif S."/>
            <person name="Shea T."/>
            <person name="Sisk P."/>
            <person name="Sykes S."/>
            <person name="Wortman J."/>
            <person name="Nusbaum C."/>
            <person name="Birren B."/>
        </authorList>
    </citation>
    <scope>NUCLEOTIDE SEQUENCE [LARGE SCALE GENOMIC DNA]</scope>
    <source>
        <strain evidence="3">Tanzania (2000708)</strain>
    </source>
</reference>
<accession>A0A024W1H0</accession>